<dbReference type="RefSeq" id="WP_184091336.1">
    <property type="nucleotide sequence ID" value="NZ_AP023367.1"/>
</dbReference>
<dbReference type="Pfam" id="PF00550">
    <property type="entry name" value="PP-binding"/>
    <property type="match status" value="1"/>
</dbReference>
<dbReference type="InterPro" id="IPR006158">
    <property type="entry name" value="Cobalamin-bd"/>
</dbReference>
<proteinExistence type="predicted"/>
<dbReference type="PROSITE" id="PS50075">
    <property type="entry name" value="CARRIER"/>
    <property type="match status" value="1"/>
</dbReference>
<dbReference type="InterPro" id="IPR036736">
    <property type="entry name" value="ACP-like_sf"/>
</dbReference>
<dbReference type="Gene3D" id="3.30.300.30">
    <property type="match status" value="1"/>
</dbReference>
<evidence type="ECO:0000256" key="1">
    <source>
        <dbReference type="ARBA" id="ARBA00022450"/>
    </source>
</evidence>
<dbReference type="GO" id="GO:0031419">
    <property type="term" value="F:cobalamin binding"/>
    <property type="evidence" value="ECO:0007669"/>
    <property type="project" value="InterPro"/>
</dbReference>
<keyword evidence="1" id="KW-0596">Phosphopantetheine</keyword>
<dbReference type="CDD" id="cd02068">
    <property type="entry name" value="radical_SAM_B12_BD"/>
    <property type="match status" value="1"/>
</dbReference>
<dbReference type="Proteomes" id="UP000515561">
    <property type="component" value="Chromosome"/>
</dbReference>
<dbReference type="InterPro" id="IPR007197">
    <property type="entry name" value="rSAM"/>
</dbReference>
<protein>
    <submittedName>
        <fullName evidence="3">Uncharacterized protein</fullName>
    </submittedName>
</protein>
<dbReference type="GO" id="GO:0051536">
    <property type="term" value="F:iron-sulfur cluster binding"/>
    <property type="evidence" value="ECO:0007669"/>
    <property type="project" value="InterPro"/>
</dbReference>
<dbReference type="InterPro" id="IPR042099">
    <property type="entry name" value="ANL_N_sf"/>
</dbReference>
<dbReference type="InterPro" id="IPR009081">
    <property type="entry name" value="PP-bd_ACP"/>
</dbReference>
<dbReference type="InterPro" id="IPR025110">
    <property type="entry name" value="AMP-bd_C"/>
</dbReference>
<dbReference type="PROSITE" id="PS51332">
    <property type="entry name" value="B12_BINDING"/>
    <property type="match status" value="1"/>
</dbReference>
<reference evidence="3 4" key="1">
    <citation type="journal article" date="2016" name="Int. J. Syst. Evol. Microbiol.">
        <title>Descriptions of Anaerotaenia torta gen. nov., sp. nov. and Anaerocolumna cellulosilytica gen. nov., sp. nov. isolated from a methanogenic reactor of cattle waste.</title>
        <authorList>
            <person name="Uek A."/>
            <person name="Ohtaki Y."/>
            <person name="Kaku N."/>
            <person name="Ueki K."/>
        </authorList>
    </citation>
    <scope>NUCLEOTIDE SEQUENCE [LARGE SCALE GENOMIC DNA]</scope>
    <source>
        <strain evidence="3 4">SN021</strain>
    </source>
</reference>
<dbReference type="Gene3D" id="1.10.1200.10">
    <property type="entry name" value="ACP-like"/>
    <property type="match status" value="1"/>
</dbReference>
<keyword evidence="4" id="KW-1185">Reference proteome</keyword>
<evidence type="ECO:0000256" key="2">
    <source>
        <dbReference type="ARBA" id="ARBA00022553"/>
    </source>
</evidence>
<dbReference type="PANTHER" id="PTHR44845:SF6">
    <property type="entry name" value="BETA-ALANINE-ACTIVATING ENZYME"/>
    <property type="match status" value="1"/>
</dbReference>
<dbReference type="Pfam" id="PF02310">
    <property type="entry name" value="B12-binding"/>
    <property type="match status" value="1"/>
</dbReference>
<dbReference type="EMBL" id="AP023367">
    <property type="protein sequence ID" value="BCJ94179.1"/>
    <property type="molecule type" value="Genomic_DNA"/>
</dbReference>
<sequence>MENKFQDINTLSKGDQVELPPFDIKELFEKSVKKFPDNTAIITTAEVKQKDMFRGNDINYRIEDMQGCFRLHIFTLSRKLNSQYTVWRSSENHCLILSNSASDILKRMDGSKSIWETYLELQDDCRELVIEFIHIDKPVCVEHQYNVRYELQASKYEHIHWLVSKFYQLGFVEIVKKKMHLQLKKQIINWNQNLKGSPKMILSQKECLKTDILLLGDKPGTAAVGLLYLASYLQKNNVQARCLFVNEWWENNNFEDELYQLLDASQPSYVGLSMKWFPHIYRVLQMAKLIKKHNESIKIIIGGDTASYFAKEFIKEEVIDYVVIGDGEEPLYKICQGFDDIPNCIYKRNNEIITGGIMLEHNCSAELFQIDEIVLDPQNIVFTSLYIPTSRGCTYDCIQCGGTKKIQNEVYQKNNCSCLRPSELVRNDMICTMPYTTAYMFSLSGDVNENIDYFRKVWEGLDLSDTSLALFGIALPDENILRLACETFKYVRLGIDICSLSQRQRESIAAQTNCKPQPTDEEIICLIKICEEYPNCEVDIHTIAGMPYLIPSDFEMGKIFIKKLLSYKSFKSLQWGKLHAQPGTSLSLSASNFDMDSTAKTYLDFYYYSKRNYESQIYPEQENYNYPYVYYKDKKLNEQIIPYFIQLSLDLEHTITNRTKLIYEEIDYATLHEASDRVAAYLSSVGITSENNVILLINHRILFAIGLLALVKSGIAYIPLDEQFHKEMLHKVKTEVSCSGILSDCTLEEGNLSIPISDIINFDIDIPIINKNYYNHILYRIYSSGTTSNLKVISLKQKGIINYTLWRNDKYRLKEDDVILQLLSEAFDGFGSNFYSALLSGAKLLMPSKKHNKDYMLVRNMLIEHKVTNMSLVPIMYELMLEVSKQPFKSLKSVVLAGETSSLNCIKLSKEINPNTMLISEYGPTENSIASTAYIGLDEKTLNCIGKPIQNVNTYIITKDEHIAGFDEEGEICLSGIGLLDGFELDSCDSIYMYTDRNEPLYRTGDLGMWCKNGNIIFLGRKDRNIKLSGIKIHLDDVERALLSNDGIKEAAVLAANDNMIAYVVLNPDGKLHYIKQGLETHLAAYQIPNQFIVLDQLPRLPGGKIDYQLLKKTSINRQGNMNTEMTDTEKWIYSLWEHQLGNNQFNQYDSFFDIGGNSLMIMKIYNEINKDEEIVSVTDLFEYTTIQKLGVHIDTIKKNSFSY</sequence>
<dbReference type="SUPFAM" id="SSF56801">
    <property type="entry name" value="Acetyl-CoA synthetase-like"/>
    <property type="match status" value="1"/>
</dbReference>
<dbReference type="AlphaFoldDB" id="A0A6S6QYN2"/>
<name>A0A6S6QYN2_9FIRM</name>
<dbReference type="KEGG" id="acel:acsn021_17480"/>
<dbReference type="GO" id="GO:0046872">
    <property type="term" value="F:metal ion binding"/>
    <property type="evidence" value="ECO:0007669"/>
    <property type="project" value="InterPro"/>
</dbReference>
<dbReference type="SFLD" id="SFLDS00029">
    <property type="entry name" value="Radical_SAM"/>
    <property type="match status" value="1"/>
</dbReference>
<dbReference type="SUPFAM" id="SSF47336">
    <property type="entry name" value="ACP-like"/>
    <property type="match status" value="1"/>
</dbReference>
<dbReference type="GO" id="GO:0003824">
    <property type="term" value="F:catalytic activity"/>
    <property type="evidence" value="ECO:0007669"/>
    <property type="project" value="InterPro"/>
</dbReference>
<evidence type="ECO:0000313" key="3">
    <source>
        <dbReference type="EMBL" id="BCJ94179.1"/>
    </source>
</evidence>
<dbReference type="Gene3D" id="3.40.50.280">
    <property type="entry name" value="Cobalamin-binding domain"/>
    <property type="match status" value="1"/>
</dbReference>
<dbReference type="InterPro" id="IPR045851">
    <property type="entry name" value="AMP-bd_C_sf"/>
</dbReference>
<dbReference type="PANTHER" id="PTHR44845">
    <property type="entry name" value="CARRIER DOMAIN-CONTAINING PROTEIN"/>
    <property type="match status" value="1"/>
</dbReference>
<dbReference type="InterPro" id="IPR000873">
    <property type="entry name" value="AMP-dep_synth/lig_dom"/>
</dbReference>
<dbReference type="Pfam" id="PF13193">
    <property type="entry name" value="AMP-binding_C"/>
    <property type="match status" value="1"/>
</dbReference>
<dbReference type="Pfam" id="PF00501">
    <property type="entry name" value="AMP-binding"/>
    <property type="match status" value="1"/>
</dbReference>
<accession>A0A6S6QYN2</accession>
<dbReference type="Gene3D" id="3.40.50.12780">
    <property type="entry name" value="N-terminal domain of ligase-like"/>
    <property type="match status" value="1"/>
</dbReference>
<dbReference type="SFLD" id="SFLDG01082">
    <property type="entry name" value="B12-binding_domain_containing"/>
    <property type="match status" value="1"/>
</dbReference>
<gene>
    <name evidence="3" type="ORF">acsn021_17480</name>
</gene>
<organism evidence="3 4">
    <name type="scientific">Anaerocolumna cellulosilytica</name>
    <dbReference type="NCBI Taxonomy" id="433286"/>
    <lineage>
        <taxon>Bacteria</taxon>
        <taxon>Bacillati</taxon>
        <taxon>Bacillota</taxon>
        <taxon>Clostridia</taxon>
        <taxon>Lachnospirales</taxon>
        <taxon>Lachnospiraceae</taxon>
        <taxon>Anaerocolumna</taxon>
    </lineage>
</organism>
<keyword evidence="2" id="KW-0597">Phosphoprotein</keyword>
<evidence type="ECO:0000313" key="4">
    <source>
        <dbReference type="Proteomes" id="UP000515561"/>
    </source>
</evidence>